<dbReference type="Pfam" id="PF00512">
    <property type="entry name" value="HisKA"/>
    <property type="match status" value="1"/>
</dbReference>
<comment type="subcellular location">
    <subcellularLocation>
        <location evidence="2">Cell membrane</location>
        <topology evidence="2">Multi-pass membrane protein</topology>
    </subcellularLocation>
</comment>
<evidence type="ECO:0000259" key="15">
    <source>
        <dbReference type="PROSITE" id="PS50885"/>
    </source>
</evidence>
<keyword evidence="13" id="KW-1133">Transmembrane helix</keyword>
<dbReference type="RefSeq" id="WP_210037444.1">
    <property type="nucleotide sequence ID" value="NZ_JBHLVU010000004.1"/>
</dbReference>
<dbReference type="SUPFAM" id="SSF47384">
    <property type="entry name" value="Homodimeric domain of signal transducing histidine kinase"/>
    <property type="match status" value="1"/>
</dbReference>
<dbReference type="PRINTS" id="PR00344">
    <property type="entry name" value="BCTRLSENSOR"/>
</dbReference>
<dbReference type="EC" id="2.7.13.3" evidence="3"/>
<keyword evidence="8 16" id="KW-0418">Kinase</keyword>
<feature type="transmembrane region" description="Helical" evidence="13">
    <location>
        <begin position="196"/>
        <end position="217"/>
    </location>
</feature>
<dbReference type="InterPro" id="IPR005467">
    <property type="entry name" value="His_kinase_dom"/>
</dbReference>
<dbReference type="InterPro" id="IPR003661">
    <property type="entry name" value="HisK_dim/P_dom"/>
</dbReference>
<comment type="caution">
    <text evidence="16">The sequence shown here is derived from an EMBL/GenBank/DDBJ whole genome shotgun (WGS) entry which is preliminary data.</text>
</comment>
<feature type="domain" description="Histidine kinase" evidence="14">
    <location>
        <begin position="280"/>
        <end position="497"/>
    </location>
</feature>
<accession>A0ABS7C3T6</accession>
<dbReference type="SUPFAM" id="SSF55874">
    <property type="entry name" value="ATPase domain of HSP90 chaperone/DNA topoisomerase II/histidine kinase"/>
    <property type="match status" value="1"/>
</dbReference>
<keyword evidence="7" id="KW-0547">Nucleotide-binding</keyword>
<proteinExistence type="predicted"/>
<dbReference type="CDD" id="cd00082">
    <property type="entry name" value="HisKA"/>
    <property type="match status" value="1"/>
</dbReference>
<evidence type="ECO:0000256" key="1">
    <source>
        <dbReference type="ARBA" id="ARBA00000085"/>
    </source>
</evidence>
<feature type="transmembrane region" description="Helical" evidence="13">
    <location>
        <begin position="20"/>
        <end position="38"/>
    </location>
</feature>
<name>A0ABS7C3T6_9BACL</name>
<evidence type="ECO:0000256" key="2">
    <source>
        <dbReference type="ARBA" id="ARBA00004651"/>
    </source>
</evidence>
<dbReference type="PANTHER" id="PTHR44936:SF10">
    <property type="entry name" value="SENSOR PROTEIN RSTB"/>
    <property type="match status" value="1"/>
</dbReference>
<dbReference type="EMBL" id="JAHZIK010000387">
    <property type="protein sequence ID" value="MBW7455568.1"/>
    <property type="molecule type" value="Genomic_DNA"/>
</dbReference>
<dbReference type="SMART" id="SM00387">
    <property type="entry name" value="HATPase_c"/>
    <property type="match status" value="1"/>
</dbReference>
<dbReference type="PANTHER" id="PTHR44936">
    <property type="entry name" value="SENSOR PROTEIN CREC"/>
    <property type="match status" value="1"/>
</dbReference>
<evidence type="ECO:0000313" key="16">
    <source>
        <dbReference type="EMBL" id="MBW7455568.1"/>
    </source>
</evidence>
<gene>
    <name evidence="16" type="ORF">K0U00_16205</name>
</gene>
<dbReference type="Pfam" id="PF02518">
    <property type="entry name" value="HATPase_c"/>
    <property type="match status" value="1"/>
</dbReference>
<dbReference type="CDD" id="cd00075">
    <property type="entry name" value="HATPase"/>
    <property type="match status" value="1"/>
</dbReference>
<dbReference type="InterPro" id="IPR003594">
    <property type="entry name" value="HATPase_dom"/>
</dbReference>
<keyword evidence="6" id="KW-0808">Transferase</keyword>
<keyword evidence="13" id="KW-0812">Transmembrane</keyword>
<evidence type="ECO:0000256" key="4">
    <source>
        <dbReference type="ARBA" id="ARBA00022475"/>
    </source>
</evidence>
<keyword evidence="11 13" id="KW-0472">Membrane</keyword>
<comment type="catalytic activity">
    <reaction evidence="1">
        <text>ATP + protein L-histidine = ADP + protein N-phospho-L-histidine.</text>
        <dbReference type="EC" id="2.7.13.3"/>
    </reaction>
</comment>
<keyword evidence="4" id="KW-1003">Cell membrane</keyword>
<protein>
    <recommendedName>
        <fullName evidence="3">histidine kinase</fullName>
        <ecNumber evidence="3">2.7.13.3</ecNumber>
    </recommendedName>
</protein>
<evidence type="ECO:0000256" key="7">
    <source>
        <dbReference type="ARBA" id="ARBA00022741"/>
    </source>
</evidence>
<dbReference type="InterPro" id="IPR004358">
    <property type="entry name" value="Sig_transdc_His_kin-like_C"/>
</dbReference>
<reference evidence="16 17" key="1">
    <citation type="submission" date="2021-07" db="EMBL/GenBank/DDBJ databases">
        <title>Paenibacillus radiodurans sp. nov., isolated from the southeastern edge of Tengger Desert.</title>
        <authorList>
            <person name="Zhang G."/>
        </authorList>
    </citation>
    <scope>NUCLEOTIDE SEQUENCE [LARGE SCALE GENOMIC DNA]</scope>
    <source>
        <strain evidence="16 17">CCM 7311</strain>
    </source>
</reference>
<organism evidence="16 17">
    <name type="scientific">Paenibacillus sepulcri</name>
    <dbReference type="NCBI Taxonomy" id="359917"/>
    <lineage>
        <taxon>Bacteria</taxon>
        <taxon>Bacillati</taxon>
        <taxon>Bacillota</taxon>
        <taxon>Bacilli</taxon>
        <taxon>Bacillales</taxon>
        <taxon>Paenibacillaceae</taxon>
        <taxon>Paenibacillus</taxon>
    </lineage>
</organism>
<dbReference type="InterPro" id="IPR050980">
    <property type="entry name" value="2C_sensor_his_kinase"/>
</dbReference>
<evidence type="ECO:0000256" key="6">
    <source>
        <dbReference type="ARBA" id="ARBA00022679"/>
    </source>
</evidence>
<dbReference type="Gene3D" id="6.10.340.10">
    <property type="match status" value="1"/>
</dbReference>
<keyword evidence="10" id="KW-0902">Two-component regulatory system</keyword>
<dbReference type="PROSITE" id="PS50109">
    <property type="entry name" value="HIS_KIN"/>
    <property type="match status" value="1"/>
</dbReference>
<evidence type="ECO:0000256" key="11">
    <source>
        <dbReference type="ARBA" id="ARBA00023136"/>
    </source>
</evidence>
<keyword evidence="9" id="KW-0067">ATP-binding</keyword>
<dbReference type="CDD" id="cd06225">
    <property type="entry name" value="HAMP"/>
    <property type="match status" value="1"/>
</dbReference>
<dbReference type="SMART" id="SM00388">
    <property type="entry name" value="HisKA"/>
    <property type="match status" value="1"/>
</dbReference>
<dbReference type="InterPro" id="IPR003660">
    <property type="entry name" value="HAMP_dom"/>
</dbReference>
<keyword evidence="5" id="KW-0597">Phosphoprotein</keyword>
<evidence type="ECO:0000256" key="13">
    <source>
        <dbReference type="SAM" id="Phobius"/>
    </source>
</evidence>
<evidence type="ECO:0000256" key="12">
    <source>
        <dbReference type="SAM" id="MobiDB-lite"/>
    </source>
</evidence>
<feature type="domain" description="HAMP" evidence="15">
    <location>
        <begin position="219"/>
        <end position="272"/>
    </location>
</feature>
<evidence type="ECO:0000256" key="3">
    <source>
        <dbReference type="ARBA" id="ARBA00012438"/>
    </source>
</evidence>
<dbReference type="InterPro" id="IPR036890">
    <property type="entry name" value="HATPase_C_sf"/>
</dbReference>
<evidence type="ECO:0000256" key="9">
    <source>
        <dbReference type="ARBA" id="ARBA00022840"/>
    </source>
</evidence>
<dbReference type="PROSITE" id="PS50885">
    <property type="entry name" value="HAMP"/>
    <property type="match status" value="1"/>
</dbReference>
<evidence type="ECO:0000256" key="10">
    <source>
        <dbReference type="ARBA" id="ARBA00023012"/>
    </source>
</evidence>
<dbReference type="SUPFAM" id="SSF158472">
    <property type="entry name" value="HAMP domain-like"/>
    <property type="match status" value="1"/>
</dbReference>
<evidence type="ECO:0000259" key="14">
    <source>
        <dbReference type="PROSITE" id="PS50109"/>
    </source>
</evidence>
<evidence type="ECO:0000313" key="17">
    <source>
        <dbReference type="Proteomes" id="UP001519887"/>
    </source>
</evidence>
<dbReference type="Gene3D" id="3.30.565.10">
    <property type="entry name" value="Histidine kinase-like ATPase, C-terminal domain"/>
    <property type="match status" value="1"/>
</dbReference>
<evidence type="ECO:0000256" key="8">
    <source>
        <dbReference type="ARBA" id="ARBA00022777"/>
    </source>
</evidence>
<dbReference type="Proteomes" id="UP001519887">
    <property type="component" value="Unassembled WGS sequence"/>
</dbReference>
<dbReference type="InterPro" id="IPR036097">
    <property type="entry name" value="HisK_dim/P_sf"/>
</dbReference>
<dbReference type="Gene3D" id="1.10.287.130">
    <property type="match status" value="1"/>
</dbReference>
<evidence type="ECO:0000256" key="5">
    <source>
        <dbReference type="ARBA" id="ARBA00022553"/>
    </source>
</evidence>
<keyword evidence="17" id="KW-1185">Reference proteome</keyword>
<sequence length="499" mass="55297">MRTGSNKRSTLLSHWTFRYVLTLFVGLVTIGFASVLWIRHDTMKERMNSLKAFTEVAAQYIADGEGEIVIPGDFYEWIDKTQRRYKIPGQFGLTVFDRSGASLFYKDGPSQDSESGNPPPPADPLPASATPSESETGPSAADPVFPSAPPLADEIRVEKTGNMYGISAPVAYGDSIIGTVAISYSYRELAKVNQNYGLIISLLLCSGVLGWIMIYLLSRKLRKPILQLAAALKKMEAGDYQLSVPEHIKEKEIHDFFVSFQAMAARLGKLEELRTELLAGVTHELKTPVASIHGLIHAVRDHVVTSDEAEEFLDISLEQTQRLQHMVSDLLDFNSFASGKISVQTDSIDLGKLLGEIVYQWSLLYQDSRLEVAAEIPERTFMAVGDASRIQQILVNLMNNSRQAMKDEGRIAVSLTEHSDQDFEILVQDNGPGIPEDEQANIFERYFRGERKKHSVGGLGLGLTYSRMLAVAMNGRLALKRSTPEGATFQLLLPKQNPA</sequence>
<dbReference type="GO" id="GO:0016301">
    <property type="term" value="F:kinase activity"/>
    <property type="evidence" value="ECO:0007669"/>
    <property type="project" value="UniProtKB-KW"/>
</dbReference>
<feature type="region of interest" description="Disordered" evidence="12">
    <location>
        <begin position="107"/>
        <end position="147"/>
    </location>
</feature>
<dbReference type="SMART" id="SM00304">
    <property type="entry name" value="HAMP"/>
    <property type="match status" value="1"/>
</dbReference>